<sequence length="255" mass="29225">MAILSNTLITYSELPTCPPWMSPWHTVASLNLECMASQVVGKLQLCIQKLMVNYGNFMHGLMKENVQLNRKVLSELSMLEPYSFNALVDTSRSAFPGNKTDDIKKITKFQSYPLPMQYLGCPVYCGKKKVVYYNNMVAKVVNKVQGWQTKYLSYGGKAVLIKSVLQSLPLQLLSVVQPSKGVLKQMEKIMASFFWGKDDNRYKKRWKTWGDLCLPGQEGEVGFGSLQDICNSFWTKLWWNFRTQNTLLKEFLEAK</sequence>
<keyword evidence="1" id="KW-1185">Reference proteome</keyword>
<dbReference type="RefSeq" id="XP_075091585.1">
    <property type="nucleotide sequence ID" value="XM_075235484.1"/>
</dbReference>
<name>A0AC58T306_TOBAC</name>
<evidence type="ECO:0000313" key="1">
    <source>
        <dbReference type="Proteomes" id="UP000790787"/>
    </source>
</evidence>
<reference evidence="1" key="1">
    <citation type="journal article" date="2014" name="Nat. Commun.">
        <title>The tobacco genome sequence and its comparison with those of tomato and potato.</title>
        <authorList>
            <person name="Sierro N."/>
            <person name="Battey J.N."/>
            <person name="Ouadi S."/>
            <person name="Bakaher N."/>
            <person name="Bovet L."/>
            <person name="Willig A."/>
            <person name="Goepfert S."/>
            <person name="Peitsch M.C."/>
            <person name="Ivanov N.V."/>
        </authorList>
    </citation>
    <scope>NUCLEOTIDE SEQUENCE [LARGE SCALE GENOMIC DNA]</scope>
</reference>
<gene>
    <name evidence="2" type="primary">LOC142171780</name>
</gene>
<accession>A0AC58T306</accession>
<dbReference type="Proteomes" id="UP000790787">
    <property type="component" value="Chromosome 17"/>
</dbReference>
<reference evidence="2" key="2">
    <citation type="submission" date="2025-08" db="UniProtKB">
        <authorList>
            <consortium name="RefSeq"/>
        </authorList>
    </citation>
    <scope>IDENTIFICATION</scope>
    <source>
        <tissue evidence="2">Leaf</tissue>
    </source>
</reference>
<proteinExistence type="predicted"/>
<protein>
    <submittedName>
        <fullName evidence="2">Uncharacterized protein LOC142171780</fullName>
    </submittedName>
</protein>
<evidence type="ECO:0000313" key="2">
    <source>
        <dbReference type="RefSeq" id="XP_075091585.1"/>
    </source>
</evidence>
<organism evidence="1 2">
    <name type="scientific">Nicotiana tabacum</name>
    <name type="common">Common tobacco</name>
    <dbReference type="NCBI Taxonomy" id="4097"/>
    <lineage>
        <taxon>Eukaryota</taxon>
        <taxon>Viridiplantae</taxon>
        <taxon>Streptophyta</taxon>
        <taxon>Embryophyta</taxon>
        <taxon>Tracheophyta</taxon>
        <taxon>Spermatophyta</taxon>
        <taxon>Magnoliopsida</taxon>
        <taxon>eudicotyledons</taxon>
        <taxon>Gunneridae</taxon>
        <taxon>Pentapetalae</taxon>
        <taxon>asterids</taxon>
        <taxon>lamiids</taxon>
        <taxon>Solanales</taxon>
        <taxon>Solanaceae</taxon>
        <taxon>Nicotianoideae</taxon>
        <taxon>Nicotianeae</taxon>
        <taxon>Nicotiana</taxon>
    </lineage>
</organism>